<feature type="domain" description="FAD-binding FR-type" evidence="12">
    <location>
        <begin position="160"/>
        <end position="299"/>
    </location>
</feature>
<dbReference type="PANTHER" id="PTHR19370:SF189">
    <property type="entry name" value="CYTOCHROME C MITOCHONDRIAL IMPORT FACTOR CYC2"/>
    <property type="match status" value="1"/>
</dbReference>
<evidence type="ECO:0000256" key="8">
    <source>
        <dbReference type="ARBA" id="ARBA00023128"/>
    </source>
</evidence>
<dbReference type="CDD" id="cd06183">
    <property type="entry name" value="cyt_b5_reduct_like"/>
    <property type="match status" value="1"/>
</dbReference>
<evidence type="ECO:0000256" key="11">
    <source>
        <dbReference type="SAM" id="MobiDB-lite"/>
    </source>
</evidence>
<dbReference type="Proteomes" id="UP000590412">
    <property type="component" value="Unassembled WGS sequence"/>
</dbReference>
<dbReference type="GO" id="GO:0005741">
    <property type="term" value="C:mitochondrial outer membrane"/>
    <property type="evidence" value="ECO:0007669"/>
    <property type="project" value="UniProtKB-SubCell"/>
</dbReference>
<evidence type="ECO:0000256" key="9">
    <source>
        <dbReference type="ARBA" id="ARBA00023136"/>
    </source>
</evidence>
<dbReference type="Gene3D" id="3.40.50.80">
    <property type="entry name" value="Nucleotide-binding domain of ferredoxin-NADP reductase (FNR) module"/>
    <property type="match status" value="1"/>
</dbReference>
<dbReference type="EMBL" id="JABWAB010000011">
    <property type="protein sequence ID" value="KAF6044268.1"/>
    <property type="molecule type" value="Genomic_DNA"/>
</dbReference>
<feature type="binding site" evidence="10">
    <location>
        <position position="267"/>
    </location>
    <ligand>
        <name>FAD</name>
        <dbReference type="ChEBI" id="CHEBI:57692"/>
    </ligand>
</feature>
<dbReference type="InterPro" id="IPR001834">
    <property type="entry name" value="CBR-like"/>
</dbReference>
<feature type="binding site" evidence="10">
    <location>
        <position position="274"/>
    </location>
    <ligand>
        <name>FAD</name>
        <dbReference type="ChEBI" id="CHEBI:57692"/>
    </ligand>
</feature>
<protein>
    <submittedName>
        <fullName evidence="13">Oxidoreductase FAD-binding domain family protein</fullName>
    </submittedName>
</protein>
<sequence>MLANRSVQGLLLRRCLYRIPSRFNSSKAKDEKNHDDKSSEISKREKDLHDVQQFKIKRTTSKSAPAPMEFNGVEQLMKKNNKPYIPKYKHQRVTFEYPDLPNKDQYNTLNNKPKRISRWTRYIPKILTVIGVIWAGYTIKVWYLDDPEEGQDSNELLDPNEFHKFIVTHKEQIDDEHFIIELKSKYDRWEYSFATNPDKKSLWNGDHIWSVEVKQPDINVVRSYTPLPMYYMKSEYTRSGEKTPLLKILNPEVDDLDKNGTMCLYVKRYKQGEVSRYITDREIGDELELRGPTIEYKFPYHPLKKIHQRPIFKDLPSKVEPDNMIESIKRDSKLPDVDNMDFYAAGTGIAPILQVLFSKNPYLGYVNLHYSARKPGEIGVLSRFLFFLNKLDRISFHCHYDSEPKTILTETDIPQPAEPNYYSPKKLDEVTAQLSPQEALNVRMQVMKDEEEMKPEKVKKLIQSASERGERYGTALEQAMVTATKPKKSAALAIVCGPDGYVEYVSGPKDLVHKTQGPVTGLLGEKKWNNSNVFKL</sequence>
<dbReference type="AlphaFoldDB" id="A0A8X7T8Z1"/>
<keyword evidence="9" id="KW-0472">Membrane</keyword>
<proteinExistence type="inferred from homology"/>
<evidence type="ECO:0000256" key="10">
    <source>
        <dbReference type="PIRSR" id="PIRSR601834-1"/>
    </source>
</evidence>
<evidence type="ECO:0000313" key="14">
    <source>
        <dbReference type="Proteomes" id="UP000590412"/>
    </source>
</evidence>
<evidence type="ECO:0000256" key="5">
    <source>
        <dbReference type="ARBA" id="ARBA00022787"/>
    </source>
</evidence>
<dbReference type="Gene3D" id="2.40.30.10">
    <property type="entry name" value="Translation factors"/>
    <property type="match status" value="1"/>
</dbReference>
<dbReference type="SUPFAM" id="SSF63380">
    <property type="entry name" value="Riboflavin synthase domain-like"/>
    <property type="match status" value="1"/>
</dbReference>
<dbReference type="SUPFAM" id="SSF52343">
    <property type="entry name" value="Ferredoxin reductase-like, C-terminal NADP-linked domain"/>
    <property type="match status" value="1"/>
</dbReference>
<accession>A0A8X7T8Z1</accession>
<keyword evidence="8" id="KW-0496">Mitochondrion</keyword>
<comment type="cofactor">
    <cofactor evidence="1 10">
        <name>FAD</name>
        <dbReference type="ChEBI" id="CHEBI:57692"/>
    </cofactor>
</comment>
<gene>
    <name evidence="13" type="ORF">FOB60_005361</name>
</gene>
<feature type="compositionally biased region" description="Basic and acidic residues" evidence="11">
    <location>
        <begin position="27"/>
        <end position="48"/>
    </location>
</feature>
<dbReference type="PANTHER" id="PTHR19370">
    <property type="entry name" value="NADH-CYTOCHROME B5 REDUCTASE"/>
    <property type="match status" value="1"/>
</dbReference>
<evidence type="ECO:0000256" key="6">
    <source>
        <dbReference type="ARBA" id="ARBA00022827"/>
    </source>
</evidence>
<evidence type="ECO:0000256" key="3">
    <source>
        <dbReference type="ARBA" id="ARBA00006105"/>
    </source>
</evidence>
<dbReference type="OrthoDB" id="432685at2759"/>
<dbReference type="InterPro" id="IPR017927">
    <property type="entry name" value="FAD-bd_FR_type"/>
</dbReference>
<keyword evidence="4 10" id="KW-0285">Flavoprotein</keyword>
<comment type="caution">
    <text evidence="13">The sequence shown here is derived from an EMBL/GenBank/DDBJ whole genome shotgun (WGS) entry which is preliminary data.</text>
</comment>
<dbReference type="InterPro" id="IPR008333">
    <property type="entry name" value="Cbr1-like_FAD-bd_dom"/>
</dbReference>
<keyword evidence="7" id="KW-0560">Oxidoreductase</keyword>
<evidence type="ECO:0000256" key="7">
    <source>
        <dbReference type="ARBA" id="ARBA00023002"/>
    </source>
</evidence>
<keyword evidence="5" id="KW-1000">Mitochondrion outer membrane</keyword>
<dbReference type="InterPro" id="IPR017938">
    <property type="entry name" value="Riboflavin_synthase-like_b-brl"/>
</dbReference>
<dbReference type="PROSITE" id="PS51384">
    <property type="entry name" value="FAD_FR"/>
    <property type="match status" value="1"/>
</dbReference>
<feature type="binding site" evidence="10">
    <location>
        <position position="275"/>
    </location>
    <ligand>
        <name>FAD</name>
        <dbReference type="ChEBI" id="CHEBI:57692"/>
    </ligand>
</feature>
<evidence type="ECO:0000259" key="12">
    <source>
        <dbReference type="PROSITE" id="PS51384"/>
    </source>
</evidence>
<dbReference type="InterPro" id="IPR039261">
    <property type="entry name" value="FNR_nucleotide-bd"/>
</dbReference>
<evidence type="ECO:0000256" key="2">
    <source>
        <dbReference type="ARBA" id="ARBA00004294"/>
    </source>
</evidence>
<keyword evidence="6 10" id="KW-0274">FAD</keyword>
<feature type="region of interest" description="Disordered" evidence="11">
    <location>
        <begin position="25"/>
        <end position="48"/>
    </location>
</feature>
<reference evidence="13" key="1">
    <citation type="submission" date="2020-03" db="EMBL/GenBank/DDBJ databases">
        <title>FDA dAtabase for Regulatory Grade micrObial Sequences (FDA-ARGOS): Supporting development and validation of Infectious Disease Dx tests.</title>
        <authorList>
            <person name="Campos J."/>
            <person name="Goldberg B."/>
            <person name="Tallon L."/>
            <person name="Sadzewicz L."/>
            <person name="Vavikolanu K."/>
            <person name="Mehta A."/>
            <person name="Aluvathingal J."/>
            <person name="Nadendla S."/>
            <person name="Nandy P."/>
            <person name="Geyer C."/>
            <person name="Yan Y."/>
            <person name="Sichtig H."/>
        </authorList>
    </citation>
    <scope>NUCLEOTIDE SEQUENCE [LARGE SCALE GENOMIC DNA]</scope>
    <source>
        <strain evidence="13">FDAARGOS_652</strain>
    </source>
</reference>
<name>A0A8X7T8Z1_CANPA</name>
<dbReference type="GO" id="GO:0016491">
    <property type="term" value="F:oxidoreductase activity"/>
    <property type="evidence" value="ECO:0007669"/>
    <property type="project" value="UniProtKB-KW"/>
</dbReference>
<organism evidence="13 14">
    <name type="scientific">Candida parapsilosis</name>
    <name type="common">Yeast</name>
    <dbReference type="NCBI Taxonomy" id="5480"/>
    <lineage>
        <taxon>Eukaryota</taxon>
        <taxon>Fungi</taxon>
        <taxon>Dikarya</taxon>
        <taxon>Ascomycota</taxon>
        <taxon>Saccharomycotina</taxon>
        <taxon>Pichiomycetes</taxon>
        <taxon>Debaryomycetaceae</taxon>
        <taxon>Candida/Lodderomyces clade</taxon>
        <taxon>Candida</taxon>
    </lineage>
</organism>
<comment type="subcellular location">
    <subcellularLocation>
        <location evidence="2">Mitochondrion outer membrane</location>
    </subcellularLocation>
</comment>
<comment type="similarity">
    <text evidence="3">Belongs to the flavoprotein pyridine nucleotide cytochrome reductase family.</text>
</comment>
<evidence type="ECO:0000313" key="13">
    <source>
        <dbReference type="EMBL" id="KAF6044268.1"/>
    </source>
</evidence>
<dbReference type="Pfam" id="PF00970">
    <property type="entry name" value="FAD_binding_6"/>
    <property type="match status" value="1"/>
</dbReference>
<evidence type="ECO:0000256" key="1">
    <source>
        <dbReference type="ARBA" id="ARBA00001974"/>
    </source>
</evidence>
<evidence type="ECO:0000256" key="4">
    <source>
        <dbReference type="ARBA" id="ARBA00022630"/>
    </source>
</evidence>